<dbReference type="EMBL" id="CAKXAJ010025389">
    <property type="protein sequence ID" value="CAH2238753.1"/>
    <property type="molecule type" value="Genomic_DNA"/>
</dbReference>
<evidence type="ECO:0000313" key="1">
    <source>
        <dbReference type="EMBL" id="CAH2238753.1"/>
    </source>
</evidence>
<name>A0A8S4RQE7_9NEOP</name>
<accession>A0A8S4RQE7</accession>
<keyword evidence="2" id="KW-1185">Reference proteome</keyword>
<dbReference type="PANTHER" id="PTHR47326">
    <property type="entry name" value="TRANSPOSABLE ELEMENT TC3 TRANSPOSASE-LIKE PROTEIN"/>
    <property type="match status" value="1"/>
</dbReference>
<dbReference type="InterPro" id="IPR036397">
    <property type="entry name" value="RNaseH_sf"/>
</dbReference>
<comment type="caution">
    <text evidence="1">The sequence shown here is derived from an EMBL/GenBank/DDBJ whole genome shotgun (WGS) entry which is preliminary data.</text>
</comment>
<dbReference type="AlphaFoldDB" id="A0A8S4RQE7"/>
<dbReference type="Proteomes" id="UP000838756">
    <property type="component" value="Unassembled WGS sequence"/>
</dbReference>
<dbReference type="GO" id="GO:0003676">
    <property type="term" value="F:nucleic acid binding"/>
    <property type="evidence" value="ECO:0007669"/>
    <property type="project" value="InterPro"/>
</dbReference>
<dbReference type="PANTHER" id="PTHR47326:SF1">
    <property type="entry name" value="HTH PSQ-TYPE DOMAIN-CONTAINING PROTEIN"/>
    <property type="match status" value="1"/>
</dbReference>
<dbReference type="OrthoDB" id="442731at2759"/>
<dbReference type="Gene3D" id="3.30.420.10">
    <property type="entry name" value="Ribonuclease H-like superfamily/Ribonuclease H"/>
    <property type="match status" value="1"/>
</dbReference>
<organism evidence="1 2">
    <name type="scientific">Pararge aegeria aegeria</name>
    <dbReference type="NCBI Taxonomy" id="348720"/>
    <lineage>
        <taxon>Eukaryota</taxon>
        <taxon>Metazoa</taxon>
        <taxon>Ecdysozoa</taxon>
        <taxon>Arthropoda</taxon>
        <taxon>Hexapoda</taxon>
        <taxon>Insecta</taxon>
        <taxon>Pterygota</taxon>
        <taxon>Neoptera</taxon>
        <taxon>Endopterygota</taxon>
        <taxon>Lepidoptera</taxon>
        <taxon>Glossata</taxon>
        <taxon>Ditrysia</taxon>
        <taxon>Papilionoidea</taxon>
        <taxon>Nymphalidae</taxon>
        <taxon>Satyrinae</taxon>
        <taxon>Satyrini</taxon>
        <taxon>Parargina</taxon>
        <taxon>Pararge</taxon>
    </lineage>
</organism>
<reference evidence="1" key="1">
    <citation type="submission" date="2022-03" db="EMBL/GenBank/DDBJ databases">
        <authorList>
            <person name="Lindestad O."/>
        </authorList>
    </citation>
    <scope>NUCLEOTIDE SEQUENCE</scope>
</reference>
<evidence type="ECO:0000313" key="2">
    <source>
        <dbReference type="Proteomes" id="UP000838756"/>
    </source>
</evidence>
<gene>
    <name evidence="1" type="primary">jg11638</name>
    <name evidence="1" type="ORF">PAEG_LOCUS15799</name>
</gene>
<proteinExistence type="predicted"/>
<protein>
    <submittedName>
        <fullName evidence="1">Jg11638 protein</fullName>
    </submittedName>
</protein>
<sequence>MNRLTKEQRLQIVQIYFENNGSVREVYRKLRSSSDIIRRRTVRTEETIAAVEQSVEEDPNESIRHRAQQLELCPSTLWKILRKDLGLRPYKIQLVQELKPRDHAMRRDFGVWAENEIDLDADFHRKILFSDEAHFWLNGYVNKQNCRIWSEENPHETLETPLHPQKLTVWCALWAGGVIGPYFFRNNAGESVTVNGDRYRTMITDYFVPELDGMNVDELWFQQDGATCHTAHVTIDLLKETFDERIISRNGPVNWPPRSCDLTPLDYFLWGYVKSLVYANKPEFIANIRPHMLEKVVENWTCRIGFIRASRGGHMPEIIFKH</sequence>